<accession>A0ABQ9TZW8</accession>
<name>A0ABQ9TZW8_SAGOE</name>
<keyword evidence="2" id="KW-1185">Reference proteome</keyword>
<sequence>MSPTCHGPHGHVAHLLHVIMLCLRRSLTPRDHLLPPIPVEATDRQLSEFQQRTHSHSPF</sequence>
<dbReference type="Proteomes" id="UP001266305">
    <property type="component" value="Unassembled WGS sequence"/>
</dbReference>
<dbReference type="EMBL" id="JASSZA010000017">
    <property type="protein sequence ID" value="KAK2090111.1"/>
    <property type="molecule type" value="Genomic_DNA"/>
</dbReference>
<proteinExistence type="predicted"/>
<evidence type="ECO:0000313" key="1">
    <source>
        <dbReference type="EMBL" id="KAK2090111.1"/>
    </source>
</evidence>
<gene>
    <name evidence="1" type="ORF">P7K49_031367</name>
</gene>
<reference evidence="1 2" key="1">
    <citation type="submission" date="2023-05" db="EMBL/GenBank/DDBJ databases">
        <title>B98-5 Cell Line De Novo Hybrid Assembly: An Optical Mapping Approach.</title>
        <authorList>
            <person name="Kananen K."/>
            <person name="Auerbach J.A."/>
            <person name="Kautto E."/>
            <person name="Blachly J.S."/>
        </authorList>
    </citation>
    <scope>NUCLEOTIDE SEQUENCE [LARGE SCALE GENOMIC DNA]</scope>
    <source>
        <strain evidence="1">B95-8</strain>
        <tissue evidence="1">Cell line</tissue>
    </source>
</reference>
<protein>
    <submittedName>
        <fullName evidence="1">Uncharacterized protein</fullName>
    </submittedName>
</protein>
<comment type="caution">
    <text evidence="1">The sequence shown here is derived from an EMBL/GenBank/DDBJ whole genome shotgun (WGS) entry which is preliminary data.</text>
</comment>
<evidence type="ECO:0000313" key="2">
    <source>
        <dbReference type="Proteomes" id="UP001266305"/>
    </source>
</evidence>
<organism evidence="1 2">
    <name type="scientific">Saguinus oedipus</name>
    <name type="common">Cotton-top tamarin</name>
    <name type="synonym">Oedipomidas oedipus</name>
    <dbReference type="NCBI Taxonomy" id="9490"/>
    <lineage>
        <taxon>Eukaryota</taxon>
        <taxon>Metazoa</taxon>
        <taxon>Chordata</taxon>
        <taxon>Craniata</taxon>
        <taxon>Vertebrata</taxon>
        <taxon>Euteleostomi</taxon>
        <taxon>Mammalia</taxon>
        <taxon>Eutheria</taxon>
        <taxon>Euarchontoglires</taxon>
        <taxon>Primates</taxon>
        <taxon>Haplorrhini</taxon>
        <taxon>Platyrrhini</taxon>
        <taxon>Cebidae</taxon>
        <taxon>Callitrichinae</taxon>
        <taxon>Saguinus</taxon>
    </lineage>
</organism>